<sequence>MLVAADDKNLFVDDSGVDFTPFQKVADKIEQCITLIRYHKLFNNIPELIEKENELKEYRNELKQIKKRIHR</sequence>
<keyword evidence="2" id="KW-1185">Reference proteome</keyword>
<evidence type="ECO:0000313" key="1">
    <source>
        <dbReference type="EMBL" id="MCQ4925057.1"/>
    </source>
</evidence>
<name>A0ABT1SFC1_9FIRM</name>
<protein>
    <submittedName>
        <fullName evidence="1">Uncharacterized protein</fullName>
    </submittedName>
</protein>
<dbReference type="Proteomes" id="UP001524478">
    <property type="component" value="Unassembled WGS sequence"/>
</dbReference>
<comment type="caution">
    <text evidence="1">The sequence shown here is derived from an EMBL/GenBank/DDBJ whole genome shotgun (WGS) entry which is preliminary data.</text>
</comment>
<dbReference type="EMBL" id="JANGAC010000017">
    <property type="protein sequence ID" value="MCQ4925057.1"/>
    <property type="molecule type" value="Genomic_DNA"/>
</dbReference>
<reference evidence="1 2" key="1">
    <citation type="submission" date="2022-06" db="EMBL/GenBank/DDBJ databases">
        <title>Isolation of gut microbiota from human fecal samples.</title>
        <authorList>
            <person name="Pamer E.G."/>
            <person name="Barat B."/>
            <person name="Waligurski E."/>
            <person name="Medina S."/>
            <person name="Paddock L."/>
            <person name="Mostad J."/>
        </authorList>
    </citation>
    <scope>NUCLEOTIDE SEQUENCE [LARGE SCALE GENOMIC DNA]</scope>
    <source>
        <strain evidence="1 2">DFI.7.95</strain>
    </source>
</reference>
<gene>
    <name evidence="1" type="ORF">NE686_18290</name>
</gene>
<accession>A0ABT1SFC1</accession>
<organism evidence="1 2">
    <name type="scientific">Tissierella carlieri</name>
    <dbReference type="NCBI Taxonomy" id="689904"/>
    <lineage>
        <taxon>Bacteria</taxon>
        <taxon>Bacillati</taxon>
        <taxon>Bacillota</taxon>
        <taxon>Tissierellia</taxon>
        <taxon>Tissierellales</taxon>
        <taxon>Tissierellaceae</taxon>
        <taxon>Tissierella</taxon>
    </lineage>
</organism>
<proteinExistence type="predicted"/>
<evidence type="ECO:0000313" key="2">
    <source>
        <dbReference type="Proteomes" id="UP001524478"/>
    </source>
</evidence>
<dbReference type="RefSeq" id="WP_256312648.1">
    <property type="nucleotide sequence ID" value="NZ_JANGAC010000017.1"/>
</dbReference>